<protein>
    <recommendedName>
        <fullName evidence="15">NADH-ubiquinone oxidoreductase B12 subunit</fullName>
    </recommendedName>
</protein>
<evidence type="ECO:0000256" key="1">
    <source>
        <dbReference type="ARBA" id="ARBA00003195"/>
    </source>
</evidence>
<dbReference type="GO" id="GO:0005743">
    <property type="term" value="C:mitochondrial inner membrane"/>
    <property type="evidence" value="ECO:0007669"/>
    <property type="project" value="UniProtKB-SubCell"/>
</dbReference>
<keyword evidence="8" id="KW-0249">Electron transport</keyword>
<name>A0A5C2S3R0_9APHY</name>
<evidence type="ECO:0000256" key="10">
    <source>
        <dbReference type="ARBA" id="ARBA00023128"/>
    </source>
</evidence>
<feature type="transmembrane region" description="Helical" evidence="12">
    <location>
        <begin position="31"/>
        <end position="52"/>
    </location>
</feature>
<reference evidence="13" key="1">
    <citation type="journal article" date="2018" name="Genome Biol. Evol.">
        <title>Genomics and development of Lentinus tigrinus, a white-rot wood-decaying mushroom with dimorphic fruiting bodies.</title>
        <authorList>
            <person name="Wu B."/>
            <person name="Xu Z."/>
            <person name="Knudson A."/>
            <person name="Carlson A."/>
            <person name="Chen N."/>
            <person name="Kovaka S."/>
            <person name="LaButti K."/>
            <person name="Lipzen A."/>
            <person name="Pennachio C."/>
            <person name="Riley R."/>
            <person name="Schakwitz W."/>
            <person name="Umezawa K."/>
            <person name="Ohm R.A."/>
            <person name="Grigoriev I.V."/>
            <person name="Nagy L.G."/>
            <person name="Gibbons J."/>
            <person name="Hibbett D."/>
        </authorList>
    </citation>
    <scope>NUCLEOTIDE SEQUENCE [LARGE SCALE GENOMIC DNA]</scope>
    <source>
        <strain evidence="13">ALCF2SS1-6</strain>
    </source>
</reference>
<dbReference type="GO" id="GO:0032981">
    <property type="term" value="P:mitochondrial respiratory chain complex I assembly"/>
    <property type="evidence" value="ECO:0007669"/>
    <property type="project" value="TreeGrafter"/>
</dbReference>
<dbReference type="Proteomes" id="UP000313359">
    <property type="component" value="Unassembled WGS sequence"/>
</dbReference>
<comment type="function">
    <text evidence="1">Accessory subunit of the mitochondrial membrane respiratory chain NADH dehydrogenase (Complex I), that is believed not to be involved in catalysis. Complex I functions in the transfer of electrons from NADH to the respiratory chain. The immediate electron acceptor for the enzyme is believed to be ubiquinone.</text>
</comment>
<evidence type="ECO:0000256" key="2">
    <source>
        <dbReference type="ARBA" id="ARBA00004298"/>
    </source>
</evidence>
<evidence type="ECO:0000256" key="7">
    <source>
        <dbReference type="ARBA" id="ARBA00022792"/>
    </source>
</evidence>
<accession>A0A5C2S3R0</accession>
<evidence type="ECO:0000256" key="5">
    <source>
        <dbReference type="ARBA" id="ARBA00022660"/>
    </source>
</evidence>
<dbReference type="EMBL" id="ML122280">
    <property type="protein sequence ID" value="RPD57484.1"/>
    <property type="molecule type" value="Genomic_DNA"/>
</dbReference>
<keyword evidence="7" id="KW-0999">Mitochondrion inner membrane</keyword>
<proteinExistence type="inferred from homology"/>
<gene>
    <name evidence="13" type="ORF">L227DRAFT_577799</name>
</gene>
<comment type="subcellular location">
    <subcellularLocation>
        <location evidence="2">Mitochondrion inner membrane</location>
        <topology evidence="2">Single-pass membrane protein</topology>
        <orientation evidence="2">Matrix side</orientation>
    </subcellularLocation>
</comment>
<dbReference type="PANTHER" id="PTHR15082">
    <property type="entry name" value="NADH-UBIQUINONE OXIDOREDUCTASE B12 SUBUNIT"/>
    <property type="match status" value="1"/>
</dbReference>
<keyword evidence="9 12" id="KW-1133">Transmembrane helix</keyword>
<dbReference type="GO" id="GO:0022900">
    <property type="term" value="P:electron transport chain"/>
    <property type="evidence" value="ECO:0007669"/>
    <property type="project" value="InterPro"/>
</dbReference>
<keyword evidence="10" id="KW-0496">Mitochondrion</keyword>
<keyword evidence="11 12" id="KW-0472">Membrane</keyword>
<sequence length="62" mass="7156">MSSQQDPQLFRDPWAKREAWRKHPVFSRRAMFARAFPGFGVALVAFTTYVVAENMLTKGKSH</sequence>
<comment type="similarity">
    <text evidence="3">Belongs to the complex I NDUFB3 subunit family.</text>
</comment>
<evidence type="ECO:0000313" key="13">
    <source>
        <dbReference type="EMBL" id="RPD57484.1"/>
    </source>
</evidence>
<evidence type="ECO:0000256" key="6">
    <source>
        <dbReference type="ARBA" id="ARBA00022692"/>
    </source>
</evidence>
<dbReference type="InterPro" id="IPR012576">
    <property type="entry name" value="NDUFB3"/>
</dbReference>
<keyword evidence="5" id="KW-0679">Respiratory chain</keyword>
<keyword evidence="6 12" id="KW-0812">Transmembrane</keyword>
<dbReference type="PANTHER" id="PTHR15082:SF2">
    <property type="entry name" value="NADH DEHYDROGENASE [UBIQUINONE] 1 BETA SUBCOMPLEX SUBUNIT 3"/>
    <property type="match status" value="1"/>
</dbReference>
<keyword evidence="4" id="KW-0813">Transport</keyword>
<dbReference type="STRING" id="1328759.A0A5C2S3R0"/>
<dbReference type="OrthoDB" id="521512at2759"/>
<evidence type="ECO:0000256" key="12">
    <source>
        <dbReference type="SAM" id="Phobius"/>
    </source>
</evidence>
<dbReference type="Pfam" id="PF08122">
    <property type="entry name" value="NDUF_B12"/>
    <property type="match status" value="1"/>
</dbReference>
<evidence type="ECO:0000256" key="4">
    <source>
        <dbReference type="ARBA" id="ARBA00022448"/>
    </source>
</evidence>
<evidence type="ECO:0000256" key="3">
    <source>
        <dbReference type="ARBA" id="ARBA00005667"/>
    </source>
</evidence>
<keyword evidence="14" id="KW-1185">Reference proteome</keyword>
<evidence type="ECO:0000256" key="11">
    <source>
        <dbReference type="ARBA" id="ARBA00023136"/>
    </source>
</evidence>
<evidence type="ECO:0000256" key="9">
    <source>
        <dbReference type="ARBA" id="ARBA00022989"/>
    </source>
</evidence>
<evidence type="ECO:0000256" key="8">
    <source>
        <dbReference type="ARBA" id="ARBA00022982"/>
    </source>
</evidence>
<evidence type="ECO:0000313" key="14">
    <source>
        <dbReference type="Proteomes" id="UP000313359"/>
    </source>
</evidence>
<evidence type="ECO:0008006" key="15">
    <source>
        <dbReference type="Google" id="ProtNLM"/>
    </source>
</evidence>
<dbReference type="AlphaFoldDB" id="A0A5C2S3R0"/>
<organism evidence="13 14">
    <name type="scientific">Lentinus tigrinus ALCF2SS1-6</name>
    <dbReference type="NCBI Taxonomy" id="1328759"/>
    <lineage>
        <taxon>Eukaryota</taxon>
        <taxon>Fungi</taxon>
        <taxon>Dikarya</taxon>
        <taxon>Basidiomycota</taxon>
        <taxon>Agaricomycotina</taxon>
        <taxon>Agaricomycetes</taxon>
        <taxon>Polyporales</taxon>
        <taxon>Polyporaceae</taxon>
        <taxon>Lentinus</taxon>
    </lineage>
</organism>